<evidence type="ECO:0000256" key="2">
    <source>
        <dbReference type="ARBA" id="ARBA00001933"/>
    </source>
</evidence>
<dbReference type="EMBL" id="PIQA01000004">
    <property type="protein sequence ID" value="RUO64437.1"/>
    <property type="molecule type" value="Genomic_DNA"/>
</dbReference>
<dbReference type="FunFam" id="3.20.20.10:FF:000002">
    <property type="entry name" value="Alanine racemase"/>
    <property type="match status" value="1"/>
</dbReference>
<dbReference type="PANTHER" id="PTHR30511">
    <property type="entry name" value="ALANINE RACEMASE"/>
    <property type="match status" value="1"/>
</dbReference>
<dbReference type="UniPathway" id="UPA00042">
    <property type="reaction ID" value="UER00497"/>
</dbReference>
<dbReference type="Gene3D" id="3.20.20.10">
    <property type="entry name" value="Alanine racemase"/>
    <property type="match status" value="1"/>
</dbReference>
<dbReference type="CDD" id="cd06827">
    <property type="entry name" value="PLPDE_III_AR_proteobact"/>
    <property type="match status" value="1"/>
</dbReference>
<feature type="active site" description="Proton acceptor; specific for D-alanine" evidence="5">
    <location>
        <position position="36"/>
    </location>
</feature>
<dbReference type="InterPro" id="IPR011079">
    <property type="entry name" value="Ala_racemase_C"/>
</dbReference>
<dbReference type="Gene3D" id="2.40.37.10">
    <property type="entry name" value="Lyase, Ornithine Decarboxylase, Chain A, domain 1"/>
    <property type="match status" value="1"/>
</dbReference>
<evidence type="ECO:0000259" key="8">
    <source>
        <dbReference type="SMART" id="SM01005"/>
    </source>
</evidence>
<evidence type="ECO:0000256" key="4">
    <source>
        <dbReference type="ARBA" id="ARBA00023235"/>
    </source>
</evidence>
<comment type="catalytic activity">
    <reaction evidence="1 5">
        <text>L-alanine = D-alanine</text>
        <dbReference type="Rhea" id="RHEA:20249"/>
        <dbReference type="ChEBI" id="CHEBI:57416"/>
        <dbReference type="ChEBI" id="CHEBI:57972"/>
        <dbReference type="EC" id="5.1.1.1"/>
    </reaction>
</comment>
<dbReference type="PANTHER" id="PTHR30511:SF0">
    <property type="entry name" value="ALANINE RACEMASE, CATABOLIC-RELATED"/>
    <property type="match status" value="1"/>
</dbReference>
<comment type="pathway">
    <text evidence="5">Amino-acid biosynthesis; D-alanine biosynthesis; D-alanine from L-alanine: step 1/1.</text>
</comment>
<dbReference type="InterPro" id="IPR020622">
    <property type="entry name" value="Ala_racemase_pyridoxalP-BS"/>
</dbReference>
<dbReference type="PRINTS" id="PR00992">
    <property type="entry name" value="ALARACEMASE"/>
</dbReference>
<organism evidence="9 10">
    <name type="scientific">Idiomarina piscisalsi</name>
    <dbReference type="NCBI Taxonomy" id="1096243"/>
    <lineage>
        <taxon>Bacteria</taxon>
        <taxon>Pseudomonadati</taxon>
        <taxon>Pseudomonadota</taxon>
        <taxon>Gammaproteobacteria</taxon>
        <taxon>Alteromonadales</taxon>
        <taxon>Idiomarinaceae</taxon>
        <taxon>Idiomarina</taxon>
    </lineage>
</organism>
<evidence type="ECO:0000256" key="3">
    <source>
        <dbReference type="ARBA" id="ARBA00022898"/>
    </source>
</evidence>
<dbReference type="Pfam" id="PF00842">
    <property type="entry name" value="Ala_racemase_C"/>
    <property type="match status" value="1"/>
</dbReference>
<evidence type="ECO:0000256" key="6">
    <source>
        <dbReference type="PIRSR" id="PIRSR600821-50"/>
    </source>
</evidence>
<dbReference type="AlphaFoldDB" id="A0A432YS09"/>
<dbReference type="InterPro" id="IPR029066">
    <property type="entry name" value="PLP-binding_barrel"/>
</dbReference>
<evidence type="ECO:0000256" key="5">
    <source>
        <dbReference type="HAMAP-Rule" id="MF_01201"/>
    </source>
</evidence>
<evidence type="ECO:0000313" key="9">
    <source>
        <dbReference type="EMBL" id="RUO64437.1"/>
    </source>
</evidence>
<dbReference type="InterPro" id="IPR001608">
    <property type="entry name" value="Ala_racemase_N"/>
</dbReference>
<keyword evidence="3 5" id="KW-0663">Pyridoxal phosphate</keyword>
<dbReference type="HAMAP" id="MF_01201">
    <property type="entry name" value="Ala_racemase"/>
    <property type="match status" value="1"/>
</dbReference>
<proteinExistence type="inferred from homology"/>
<keyword evidence="4 5" id="KW-0413">Isomerase</keyword>
<comment type="cofactor">
    <cofactor evidence="2 5 6">
        <name>pyridoxal 5'-phosphate</name>
        <dbReference type="ChEBI" id="CHEBI:597326"/>
    </cofactor>
</comment>
<dbReference type="InterPro" id="IPR000821">
    <property type="entry name" value="Ala_racemase"/>
</dbReference>
<dbReference type="GO" id="GO:0005829">
    <property type="term" value="C:cytosol"/>
    <property type="evidence" value="ECO:0007669"/>
    <property type="project" value="TreeGrafter"/>
</dbReference>
<feature type="binding site" evidence="5 7">
    <location>
        <position position="132"/>
    </location>
    <ligand>
        <name>substrate</name>
    </ligand>
</feature>
<sequence length="363" mass="39479">MHYRQTRAEISTTAIAHNAKWVRKTMVGGKLLGVVKADGYGHGVTHAANALEPHVDGMAAGFMEEALAVREAGYQGPLVILEGCFSASELAVCAEYNLSPVVHCEQQLQAIEQTALNKPLWVWLKVDTGMHRLGWSEEQSQQALVRLNASQNVADVTLMSHLANADADHKLNAEQKRLFCQLSESIKGYQARSFHNSAGLLNPETQWVLRDNDWARAGLLLYGVNPSTVTEVQDSLKPAMRLVAPIIALHKLEKGESVGYGSAWTAQRTSLIATVAMGYADGYPRQAENGTPAMVRGHEVGVAGRVSMDMLTIDVTDVADVQIGDDVELWGPNVDVRRIAVCAGTISWHLLTGVSVRVPRVKV</sequence>
<dbReference type="NCBIfam" id="TIGR00492">
    <property type="entry name" value="alr"/>
    <property type="match status" value="1"/>
</dbReference>
<gene>
    <name evidence="9" type="primary">alr</name>
    <name evidence="9" type="ORF">CWI73_06995</name>
</gene>
<dbReference type="GO" id="GO:0008784">
    <property type="term" value="F:alanine racemase activity"/>
    <property type="evidence" value="ECO:0007669"/>
    <property type="project" value="UniProtKB-UniRule"/>
</dbReference>
<dbReference type="RefSeq" id="WP_126752124.1">
    <property type="nucleotide sequence ID" value="NZ_JBHUMT010000001.1"/>
</dbReference>
<dbReference type="Proteomes" id="UP000288361">
    <property type="component" value="Unassembled WGS sequence"/>
</dbReference>
<dbReference type="SUPFAM" id="SSF51419">
    <property type="entry name" value="PLP-binding barrel"/>
    <property type="match status" value="1"/>
</dbReference>
<dbReference type="PROSITE" id="PS00395">
    <property type="entry name" value="ALANINE_RACEMASE"/>
    <property type="match status" value="1"/>
</dbReference>
<dbReference type="SMART" id="SM01005">
    <property type="entry name" value="Ala_racemase_C"/>
    <property type="match status" value="1"/>
</dbReference>
<reference evidence="9 10" key="1">
    <citation type="journal article" date="2011" name="Front. Microbiol.">
        <title>Genomic signatures of strain selection and enhancement in Bacillus atrophaeus var. globigii, a historical biowarfare simulant.</title>
        <authorList>
            <person name="Gibbons H.S."/>
            <person name="Broomall S.M."/>
            <person name="McNew L.A."/>
            <person name="Daligault H."/>
            <person name="Chapman C."/>
            <person name="Bruce D."/>
            <person name="Karavis M."/>
            <person name="Krepps M."/>
            <person name="McGregor P.A."/>
            <person name="Hong C."/>
            <person name="Park K.H."/>
            <person name="Akmal A."/>
            <person name="Feldman A."/>
            <person name="Lin J.S."/>
            <person name="Chang W.E."/>
            <person name="Higgs B.W."/>
            <person name="Demirev P."/>
            <person name="Lindquist J."/>
            <person name="Liem A."/>
            <person name="Fochler E."/>
            <person name="Read T.D."/>
            <person name="Tapia R."/>
            <person name="Johnson S."/>
            <person name="Bishop-Lilly K.A."/>
            <person name="Detter C."/>
            <person name="Han C."/>
            <person name="Sozhamannan S."/>
            <person name="Rosenzweig C.N."/>
            <person name="Skowronski E.W."/>
        </authorList>
    </citation>
    <scope>NUCLEOTIDE SEQUENCE [LARGE SCALE GENOMIC DNA]</scope>
    <source>
        <strain evidence="9 10">TPS4-2</strain>
    </source>
</reference>
<protein>
    <recommendedName>
        <fullName evidence="5">Alanine racemase</fullName>
        <ecNumber evidence="5">5.1.1.1</ecNumber>
    </recommendedName>
</protein>
<evidence type="ECO:0000256" key="7">
    <source>
        <dbReference type="PIRSR" id="PIRSR600821-52"/>
    </source>
</evidence>
<comment type="similarity">
    <text evidence="5">Belongs to the alanine racemase family.</text>
</comment>
<evidence type="ECO:0000313" key="10">
    <source>
        <dbReference type="Proteomes" id="UP000288361"/>
    </source>
</evidence>
<comment type="caution">
    <text evidence="9">The sequence shown here is derived from an EMBL/GenBank/DDBJ whole genome shotgun (WGS) entry which is preliminary data.</text>
</comment>
<dbReference type="Pfam" id="PF01168">
    <property type="entry name" value="Ala_racemase_N"/>
    <property type="match status" value="1"/>
</dbReference>
<feature type="binding site" evidence="5 7">
    <location>
        <position position="308"/>
    </location>
    <ligand>
        <name>substrate</name>
    </ligand>
</feature>
<feature type="modified residue" description="N6-(pyridoxal phosphate)lysine" evidence="5 6">
    <location>
        <position position="36"/>
    </location>
</feature>
<evidence type="ECO:0000256" key="1">
    <source>
        <dbReference type="ARBA" id="ARBA00000316"/>
    </source>
</evidence>
<accession>A0A432YS09</accession>
<dbReference type="EC" id="5.1.1.1" evidence="5"/>
<comment type="function">
    <text evidence="5">Catalyzes the interconversion of L-alanine and D-alanine. May also act on other amino acids.</text>
</comment>
<name>A0A432YS09_9GAMM</name>
<dbReference type="GO" id="GO:0030170">
    <property type="term" value="F:pyridoxal phosphate binding"/>
    <property type="evidence" value="ECO:0007669"/>
    <property type="project" value="UniProtKB-UniRule"/>
</dbReference>
<feature type="active site" description="Proton acceptor; specific for L-alanine" evidence="5">
    <location>
        <position position="260"/>
    </location>
</feature>
<feature type="domain" description="Alanine racemase C-terminal" evidence="8">
    <location>
        <begin position="239"/>
        <end position="363"/>
    </location>
</feature>
<dbReference type="GO" id="GO:0030632">
    <property type="term" value="P:D-alanine biosynthetic process"/>
    <property type="evidence" value="ECO:0007669"/>
    <property type="project" value="UniProtKB-UniRule"/>
</dbReference>
<dbReference type="InterPro" id="IPR009006">
    <property type="entry name" value="Ala_racemase/Decarboxylase_C"/>
</dbReference>
<dbReference type="SUPFAM" id="SSF50621">
    <property type="entry name" value="Alanine racemase C-terminal domain-like"/>
    <property type="match status" value="1"/>
</dbReference>